<evidence type="ECO:0000313" key="3">
    <source>
        <dbReference type="Proteomes" id="UP000186817"/>
    </source>
</evidence>
<evidence type="ECO:0000313" key="2">
    <source>
        <dbReference type="EMBL" id="OLP80114.1"/>
    </source>
</evidence>
<comment type="caution">
    <text evidence="2">The sequence shown here is derived from an EMBL/GenBank/DDBJ whole genome shotgun (WGS) entry which is preliminary data.</text>
</comment>
<dbReference type="AlphaFoldDB" id="A0A1Q9CAZ9"/>
<protein>
    <submittedName>
        <fullName evidence="2">Uncharacterized protein</fullName>
    </submittedName>
</protein>
<reference evidence="2 3" key="1">
    <citation type="submission" date="2016-02" db="EMBL/GenBank/DDBJ databases">
        <title>Genome analysis of coral dinoflagellate symbionts highlights evolutionary adaptations to a symbiotic lifestyle.</title>
        <authorList>
            <person name="Aranda M."/>
            <person name="Li Y."/>
            <person name="Liew Y.J."/>
            <person name="Baumgarten S."/>
            <person name="Simakov O."/>
            <person name="Wilson M."/>
            <person name="Piel J."/>
            <person name="Ashoor H."/>
            <person name="Bougouffa S."/>
            <person name="Bajic V.B."/>
            <person name="Ryu T."/>
            <person name="Ravasi T."/>
            <person name="Bayer T."/>
            <person name="Micklem G."/>
            <person name="Kim H."/>
            <person name="Bhak J."/>
            <person name="Lajeunesse T.C."/>
            <person name="Voolstra C.R."/>
        </authorList>
    </citation>
    <scope>NUCLEOTIDE SEQUENCE [LARGE SCALE GENOMIC DNA]</scope>
    <source>
        <strain evidence="2 3">CCMP2467</strain>
    </source>
</reference>
<dbReference type="Proteomes" id="UP000186817">
    <property type="component" value="Unassembled WGS sequence"/>
</dbReference>
<proteinExistence type="predicted"/>
<keyword evidence="3" id="KW-1185">Reference proteome</keyword>
<gene>
    <name evidence="2" type="ORF">AK812_SmicGene39514</name>
</gene>
<feature type="region of interest" description="Disordered" evidence="1">
    <location>
        <begin position="78"/>
        <end position="115"/>
    </location>
</feature>
<evidence type="ECO:0000256" key="1">
    <source>
        <dbReference type="SAM" id="MobiDB-lite"/>
    </source>
</evidence>
<name>A0A1Q9CAZ9_SYMMI</name>
<sequence>MIASIIRVYFGDAWSQGYLAPLKDDVASRSSKTFYECHLRAGMGVCSRTVPLHDMAEETSALAHQRAVSPSFRPLTLRSAEGKAAPRQKLRPASAPSGRGRECSPAHDRHRRKKPLACAPHRFSADLQAWGHHRTQSINKAVMARKEREQTMLGSYPERPRVSKNMKTFALSAFSMYPIMPFLAAMPQRSQGRSEKRLPKYHWQVNKFLLEGCFA</sequence>
<accession>A0A1Q9CAZ9</accession>
<dbReference type="EMBL" id="LSRX01001414">
    <property type="protein sequence ID" value="OLP80114.1"/>
    <property type="molecule type" value="Genomic_DNA"/>
</dbReference>
<dbReference type="OrthoDB" id="10541502at2759"/>
<organism evidence="2 3">
    <name type="scientific">Symbiodinium microadriaticum</name>
    <name type="common">Dinoflagellate</name>
    <name type="synonym">Zooxanthella microadriatica</name>
    <dbReference type="NCBI Taxonomy" id="2951"/>
    <lineage>
        <taxon>Eukaryota</taxon>
        <taxon>Sar</taxon>
        <taxon>Alveolata</taxon>
        <taxon>Dinophyceae</taxon>
        <taxon>Suessiales</taxon>
        <taxon>Symbiodiniaceae</taxon>
        <taxon>Symbiodinium</taxon>
    </lineage>
</organism>